<evidence type="ECO:0000256" key="1">
    <source>
        <dbReference type="ARBA" id="ARBA00009995"/>
    </source>
</evidence>
<dbReference type="AlphaFoldDB" id="A0ABC8T5D1"/>
<accession>A0ABC8T5D1</accession>
<name>A0ABC8T5D1_9AQUA</name>
<feature type="compositionally biased region" description="Low complexity" evidence="2">
    <location>
        <begin position="1"/>
        <end position="11"/>
    </location>
</feature>
<evidence type="ECO:0000313" key="4">
    <source>
        <dbReference type="Proteomes" id="UP001642360"/>
    </source>
</evidence>
<keyword evidence="4" id="KW-1185">Reference proteome</keyword>
<proteinExistence type="inferred from homology"/>
<feature type="compositionally biased region" description="Polar residues" evidence="2">
    <location>
        <begin position="12"/>
        <end position="22"/>
    </location>
</feature>
<gene>
    <name evidence="3" type="ORF">ILEXP_LOCUS33570</name>
</gene>
<feature type="region of interest" description="Disordered" evidence="2">
    <location>
        <begin position="1"/>
        <end position="22"/>
    </location>
</feature>
<comment type="caution">
    <text evidence="3">The sequence shown here is derived from an EMBL/GenBank/DDBJ whole genome shotgun (WGS) entry which is preliminary data.</text>
</comment>
<dbReference type="SUPFAM" id="SSF53756">
    <property type="entry name" value="UDP-Glycosyltransferase/glycogen phosphorylase"/>
    <property type="match status" value="1"/>
</dbReference>
<dbReference type="Gene3D" id="3.40.50.2000">
    <property type="entry name" value="Glycogen Phosphorylase B"/>
    <property type="match status" value="1"/>
</dbReference>
<evidence type="ECO:0000313" key="3">
    <source>
        <dbReference type="EMBL" id="CAK9164453.1"/>
    </source>
</evidence>
<dbReference type="Proteomes" id="UP001642360">
    <property type="component" value="Unassembled WGS sequence"/>
</dbReference>
<dbReference type="PANTHER" id="PTHR11926">
    <property type="entry name" value="GLUCOSYL/GLUCURONOSYL TRANSFERASES"/>
    <property type="match status" value="1"/>
</dbReference>
<comment type="similarity">
    <text evidence="1">Belongs to the UDP-glycosyltransferase family.</text>
</comment>
<reference evidence="3 4" key="1">
    <citation type="submission" date="2024-02" db="EMBL/GenBank/DDBJ databases">
        <authorList>
            <person name="Vignale AGUSTIN F."/>
            <person name="Sosa J E."/>
            <person name="Modenutti C."/>
        </authorList>
    </citation>
    <scope>NUCLEOTIDE SEQUENCE [LARGE SCALE GENOMIC DNA]</scope>
</reference>
<protein>
    <submittedName>
        <fullName evidence="3">Uncharacterized protein</fullName>
    </submittedName>
</protein>
<dbReference type="PANTHER" id="PTHR11926:SF1392">
    <property type="entry name" value="GLYCOSYLTRANSFERASE"/>
    <property type="match status" value="1"/>
</dbReference>
<organism evidence="3 4">
    <name type="scientific">Ilex paraguariensis</name>
    <name type="common">yerba mate</name>
    <dbReference type="NCBI Taxonomy" id="185542"/>
    <lineage>
        <taxon>Eukaryota</taxon>
        <taxon>Viridiplantae</taxon>
        <taxon>Streptophyta</taxon>
        <taxon>Embryophyta</taxon>
        <taxon>Tracheophyta</taxon>
        <taxon>Spermatophyta</taxon>
        <taxon>Magnoliopsida</taxon>
        <taxon>eudicotyledons</taxon>
        <taxon>Gunneridae</taxon>
        <taxon>Pentapetalae</taxon>
        <taxon>asterids</taxon>
        <taxon>campanulids</taxon>
        <taxon>Aquifoliales</taxon>
        <taxon>Aquifoliaceae</taxon>
        <taxon>Ilex</taxon>
    </lineage>
</organism>
<sequence>MSPSSTPTMSSIVFSDTPTSSPVSLAIRNSDFRPSEMVDGMEAVTYPIFTEMVTSGNLSSKSEQPVTCIIADGLFSFAGGVAQQIGIPLIYFETISPCGLWIHLCVPKLIEAGELPFKGDDLDARITCVPGMEGFLRRRDLSSFCRSGDPTDPLIKLILKENQ</sequence>
<dbReference type="EMBL" id="CAUOFW020004210">
    <property type="protein sequence ID" value="CAK9164453.1"/>
    <property type="molecule type" value="Genomic_DNA"/>
</dbReference>
<evidence type="ECO:0000256" key="2">
    <source>
        <dbReference type="SAM" id="MobiDB-lite"/>
    </source>
</evidence>